<evidence type="ECO:0000259" key="3">
    <source>
        <dbReference type="Pfam" id="PF03372"/>
    </source>
</evidence>
<name>I4AQ51_BERLS</name>
<dbReference type="PATRIC" id="fig|880071.3.peg.3781"/>
<gene>
    <name evidence="4" type="ordered locus">Fleli_3775</name>
</gene>
<feature type="transmembrane region" description="Helical" evidence="2">
    <location>
        <begin position="43"/>
        <end position="61"/>
    </location>
</feature>
<dbReference type="RefSeq" id="WP_014799510.1">
    <property type="nucleotide sequence ID" value="NC_018018.1"/>
</dbReference>
<feature type="transmembrane region" description="Helical" evidence="2">
    <location>
        <begin position="68"/>
        <end position="88"/>
    </location>
</feature>
<dbReference type="EMBL" id="CP003345">
    <property type="protein sequence ID" value="AFM06086.1"/>
    <property type="molecule type" value="Genomic_DNA"/>
</dbReference>
<dbReference type="OrthoDB" id="9796594at2"/>
<dbReference type="Proteomes" id="UP000006054">
    <property type="component" value="Chromosome"/>
</dbReference>
<feature type="compositionally biased region" description="Acidic residues" evidence="1">
    <location>
        <begin position="340"/>
        <end position="349"/>
    </location>
</feature>
<dbReference type="eggNOG" id="COG3021">
    <property type="taxonomic scope" value="Bacteria"/>
</dbReference>
<dbReference type="GO" id="GO:0003824">
    <property type="term" value="F:catalytic activity"/>
    <property type="evidence" value="ECO:0007669"/>
    <property type="project" value="InterPro"/>
</dbReference>
<evidence type="ECO:0000313" key="5">
    <source>
        <dbReference type="Proteomes" id="UP000006054"/>
    </source>
</evidence>
<feature type="region of interest" description="Disordered" evidence="1">
    <location>
        <begin position="336"/>
        <end position="366"/>
    </location>
</feature>
<evidence type="ECO:0000256" key="2">
    <source>
        <dbReference type="SAM" id="Phobius"/>
    </source>
</evidence>
<keyword evidence="2" id="KW-1133">Transmembrane helix</keyword>
<dbReference type="STRING" id="880071.Fleli_3775"/>
<keyword evidence="5" id="KW-1185">Reference proteome</keyword>
<evidence type="ECO:0000256" key="1">
    <source>
        <dbReference type="SAM" id="MobiDB-lite"/>
    </source>
</evidence>
<evidence type="ECO:0000313" key="4">
    <source>
        <dbReference type="EMBL" id="AFM06086.1"/>
    </source>
</evidence>
<dbReference type="KEGG" id="fli:Fleli_3775"/>
<keyword evidence="2" id="KW-0812">Transmembrane</keyword>
<reference evidence="5" key="1">
    <citation type="submission" date="2012-06" db="EMBL/GenBank/DDBJ databases">
        <title>The complete genome of Flexibacter litoralis DSM 6794.</title>
        <authorList>
            <person name="Lucas S."/>
            <person name="Copeland A."/>
            <person name="Lapidus A."/>
            <person name="Glavina del Rio T."/>
            <person name="Dalin E."/>
            <person name="Tice H."/>
            <person name="Bruce D."/>
            <person name="Goodwin L."/>
            <person name="Pitluck S."/>
            <person name="Peters L."/>
            <person name="Ovchinnikova G."/>
            <person name="Lu M."/>
            <person name="Kyrpides N."/>
            <person name="Mavromatis K."/>
            <person name="Ivanova N."/>
            <person name="Brettin T."/>
            <person name="Detter J.C."/>
            <person name="Han C."/>
            <person name="Larimer F."/>
            <person name="Land M."/>
            <person name="Hauser L."/>
            <person name="Markowitz V."/>
            <person name="Cheng J.-F."/>
            <person name="Hugenholtz P."/>
            <person name="Woyke T."/>
            <person name="Wu D."/>
            <person name="Spring S."/>
            <person name="Lang E."/>
            <person name="Kopitz M."/>
            <person name="Brambilla E."/>
            <person name="Klenk H.-P."/>
            <person name="Eisen J.A."/>
        </authorList>
    </citation>
    <scope>NUCLEOTIDE SEQUENCE [LARGE SCALE GENOMIC DNA]</scope>
    <source>
        <strain evidence="5">ATCC 23117 / DSM 6794 / NBRC 15988 / NCIMB 1366 / Sio-4</strain>
    </source>
</reference>
<dbReference type="SUPFAM" id="SSF56219">
    <property type="entry name" value="DNase I-like"/>
    <property type="match status" value="1"/>
</dbReference>
<protein>
    <recommendedName>
        <fullName evidence="3">Endonuclease/exonuclease/phosphatase domain-containing protein</fullName>
    </recommendedName>
</protein>
<keyword evidence="2" id="KW-0472">Membrane</keyword>
<dbReference type="HOGENOM" id="CLU_052333_0_0_10"/>
<accession>I4AQ51</accession>
<feature type="domain" description="Endonuclease/exonuclease/phosphatase" evidence="3">
    <location>
        <begin position="115"/>
        <end position="321"/>
    </location>
</feature>
<organism evidence="4 5">
    <name type="scientific">Bernardetia litoralis (strain ATCC 23117 / DSM 6794 / NBRC 15988 / NCIMB 1366 / Fx l1 / Sio-4)</name>
    <name type="common">Flexibacter litoralis</name>
    <dbReference type="NCBI Taxonomy" id="880071"/>
    <lineage>
        <taxon>Bacteria</taxon>
        <taxon>Pseudomonadati</taxon>
        <taxon>Bacteroidota</taxon>
        <taxon>Cytophagia</taxon>
        <taxon>Cytophagales</taxon>
        <taxon>Bernardetiaceae</taxon>
        <taxon>Bernardetia</taxon>
    </lineage>
</organism>
<proteinExistence type="predicted"/>
<dbReference type="InterPro" id="IPR036691">
    <property type="entry name" value="Endo/exonu/phosph_ase_sf"/>
</dbReference>
<dbReference type="Gene3D" id="3.60.10.10">
    <property type="entry name" value="Endonuclease/exonuclease/phosphatase"/>
    <property type="match status" value="1"/>
</dbReference>
<dbReference type="InterPro" id="IPR005135">
    <property type="entry name" value="Endo/exonuclease/phosphatase"/>
</dbReference>
<dbReference type="AlphaFoldDB" id="I4AQ51"/>
<sequence>MPSFLLSILKWLLISPALFCLVGTVCSFIKYEAWWVRGFDFPRIQMLVIIIFSAILVSFFKENIIVQYTLWIALFIALCFHSWVIFPYSPIASKDVKNAENVTEKTLKVSILVSNVLMGNRETAKLKELIKRENPDIVFMVETDQWWAKQMDYLKEEYQYQLLKPIDNTYGLLLYSKKEPIKLDLNYYVQDDVPSIIATFKLDKNSKETFDFYGIHPRPPVPEEAKTSVPRDAELIMVGKEIEKKDNPTIVAGDFNDVAWSHTSRLFRRLGNLLDPRIGRGMYSTFHADYALLRWPLDHVFHSDEFQVIEIKKLEYIGSDHFPIFINLAYIPQEKHTQEEPEAEKDDEEEAKKKLKKAQLDSTTAL</sequence>
<dbReference type="Pfam" id="PF03372">
    <property type="entry name" value="Exo_endo_phos"/>
    <property type="match status" value="1"/>
</dbReference>